<dbReference type="EMBL" id="FMBA01000021">
    <property type="protein sequence ID" value="SCC06986.1"/>
    <property type="molecule type" value="Genomic_DNA"/>
</dbReference>
<dbReference type="RefSeq" id="WP_091123191.1">
    <property type="nucleotide sequence ID" value="NZ_FMBA01000021.1"/>
</dbReference>
<dbReference type="Gene3D" id="3.80.10.10">
    <property type="entry name" value="Ribonuclease Inhibitor"/>
    <property type="match status" value="1"/>
</dbReference>
<dbReference type="SUPFAM" id="SSF52047">
    <property type="entry name" value="RNI-like"/>
    <property type="match status" value="1"/>
</dbReference>
<accession>A0A1C4BJA3</accession>
<dbReference type="InterPro" id="IPR032675">
    <property type="entry name" value="LRR_dom_sf"/>
</dbReference>
<dbReference type="Proteomes" id="UP000199698">
    <property type="component" value="Unassembled WGS sequence"/>
</dbReference>
<organism evidence="1 2">
    <name type="scientific">Gilliamella intestini</name>
    <dbReference type="NCBI Taxonomy" id="1798183"/>
    <lineage>
        <taxon>Bacteria</taxon>
        <taxon>Pseudomonadati</taxon>
        <taxon>Pseudomonadota</taxon>
        <taxon>Gammaproteobacteria</taxon>
        <taxon>Orbales</taxon>
        <taxon>Orbaceae</taxon>
        <taxon>Gilliamella</taxon>
    </lineage>
</organism>
<keyword evidence="2" id="KW-1185">Reference proteome</keyword>
<gene>
    <name evidence="1" type="ORF">GA0061080_102133</name>
</gene>
<protein>
    <recommendedName>
        <fullName evidence="3">Leucine-rich repeat domain-containing protein</fullName>
    </recommendedName>
</protein>
<name>A0A1C4BJA3_9GAMM</name>
<sequence>MSLDKTIRENLNGKYLIIHSNDLEEGINYAIRMKVSQIQLRGILGRENSDVKIDFKVFEKISTQLKILSLSTIGNAINTEGIYFLENLEKLYLDKQKFKIDVSKFPKIKHLGSEYWKGLINLNNTHTLQSLVISKLPNTNLKELSELQKLQIVHIYSSKIEALAGIEMLPIKELLLARNSILEDIQAIKELKSLQKLLIEKCKKITDYTLIDSLKEKVDVRIIK</sequence>
<reference evidence="2" key="1">
    <citation type="submission" date="2016-08" db="EMBL/GenBank/DDBJ databases">
        <authorList>
            <person name="Varghese N."/>
            <person name="Submissions Spin"/>
        </authorList>
    </citation>
    <scope>NUCLEOTIDE SEQUENCE [LARGE SCALE GENOMIC DNA]</scope>
    <source>
        <strain evidence="2">R-53144</strain>
    </source>
</reference>
<evidence type="ECO:0000313" key="2">
    <source>
        <dbReference type="Proteomes" id="UP000199698"/>
    </source>
</evidence>
<evidence type="ECO:0008006" key="3">
    <source>
        <dbReference type="Google" id="ProtNLM"/>
    </source>
</evidence>
<dbReference type="OrthoDB" id="9157385at2"/>
<proteinExistence type="predicted"/>
<evidence type="ECO:0000313" key="1">
    <source>
        <dbReference type="EMBL" id="SCC06986.1"/>
    </source>
</evidence>
<dbReference type="AlphaFoldDB" id="A0A1C4BJA3"/>
<dbReference type="STRING" id="1798183.GA0061080_102133"/>